<accession>A0A1G2PL84</accession>
<evidence type="ECO:0000256" key="4">
    <source>
        <dbReference type="ARBA" id="ARBA00023136"/>
    </source>
</evidence>
<dbReference type="Gene3D" id="1.20.120.1630">
    <property type="match status" value="1"/>
</dbReference>
<organism evidence="7 8">
    <name type="scientific">Candidatus Terrybacteria bacterium RIFCSPHIGHO2_01_FULL_48_17</name>
    <dbReference type="NCBI Taxonomy" id="1802362"/>
    <lineage>
        <taxon>Bacteria</taxon>
        <taxon>Candidatus Terryibacteriota</taxon>
    </lineage>
</organism>
<name>A0A1G2PL84_9BACT</name>
<feature type="transmembrane region" description="Helical" evidence="6">
    <location>
        <begin position="21"/>
        <end position="43"/>
    </location>
</feature>
<comment type="caution">
    <text evidence="7">The sequence shown here is derived from an EMBL/GenBank/DDBJ whole genome shotgun (WGS) entry which is preliminary data.</text>
</comment>
<feature type="transmembrane region" description="Helical" evidence="6">
    <location>
        <begin position="98"/>
        <end position="118"/>
    </location>
</feature>
<gene>
    <name evidence="7" type="ORF">A2806_01805</name>
</gene>
<feature type="compositionally biased region" description="Polar residues" evidence="5">
    <location>
        <begin position="1"/>
        <end position="14"/>
    </location>
</feature>
<evidence type="ECO:0000313" key="8">
    <source>
        <dbReference type="Proteomes" id="UP000177629"/>
    </source>
</evidence>
<feature type="transmembrane region" description="Helical" evidence="6">
    <location>
        <begin position="49"/>
        <end position="70"/>
    </location>
</feature>
<proteinExistence type="predicted"/>
<feature type="transmembrane region" description="Helical" evidence="6">
    <location>
        <begin position="258"/>
        <end position="279"/>
    </location>
</feature>
<evidence type="ECO:0000256" key="5">
    <source>
        <dbReference type="SAM" id="MobiDB-lite"/>
    </source>
</evidence>
<keyword evidence="3 6" id="KW-1133">Transmembrane helix</keyword>
<evidence type="ECO:0000256" key="3">
    <source>
        <dbReference type="ARBA" id="ARBA00022989"/>
    </source>
</evidence>
<sequence>MRTNVDQPAKSQQMQPPPSDVSPWTGLVGLVGFALAFFVAFVLQKGLHPALRSIEMLSITGLFMIVFELIRLKNYPLLFQIIKGRLDKEIHVWSARDILMRLLGALITFTPFTIGYVVLKTIMPDRYAPFLIGILISIPIVLLFLAVHFLLTPSQKDVWWQLGMVVLRKQKIKDIHEGAEHWRQWMLKAFFIPFMFGIVYGNLTILGRIIDNFSFELPRVFLVLHMFIFAVDTVFGTAGYVLSFRITDSHIRSTQKSIFGWAVCLICYPPLLFVLFSIADYQDSITWDKWLGTTGPLAWGWALAILLFETLYVWATVIFGLRFSNLTHRGIVTNGPYRYFKHPAYFAKNIAWWLVYIPFIPILSLGVALVNSAQLLFVNYIYYLRARTEEQHLMEDPRYREYAAWIDEHGVLPSLRYTVAKSFAGRFAARLSKPILIRISNAHYKYVPWKHIFKKLL</sequence>
<evidence type="ECO:0000256" key="6">
    <source>
        <dbReference type="SAM" id="Phobius"/>
    </source>
</evidence>
<reference evidence="7 8" key="1">
    <citation type="journal article" date="2016" name="Nat. Commun.">
        <title>Thousands of microbial genomes shed light on interconnected biogeochemical processes in an aquifer system.</title>
        <authorList>
            <person name="Anantharaman K."/>
            <person name="Brown C.T."/>
            <person name="Hug L.A."/>
            <person name="Sharon I."/>
            <person name="Castelle C.J."/>
            <person name="Probst A.J."/>
            <person name="Thomas B.C."/>
            <person name="Singh A."/>
            <person name="Wilkins M.J."/>
            <person name="Karaoz U."/>
            <person name="Brodie E.L."/>
            <person name="Williams K.H."/>
            <person name="Hubbard S.S."/>
            <person name="Banfield J.F."/>
        </authorList>
    </citation>
    <scope>NUCLEOTIDE SEQUENCE [LARGE SCALE GENOMIC DNA]</scope>
</reference>
<feature type="transmembrane region" description="Helical" evidence="6">
    <location>
        <begin position="350"/>
        <end position="370"/>
    </location>
</feature>
<feature type="transmembrane region" description="Helical" evidence="6">
    <location>
        <begin position="190"/>
        <end position="210"/>
    </location>
</feature>
<dbReference type="Proteomes" id="UP000177629">
    <property type="component" value="Unassembled WGS sequence"/>
</dbReference>
<feature type="transmembrane region" description="Helical" evidence="6">
    <location>
        <begin position="299"/>
        <end position="321"/>
    </location>
</feature>
<dbReference type="Pfam" id="PF04140">
    <property type="entry name" value="ICMT"/>
    <property type="match status" value="1"/>
</dbReference>
<protein>
    <recommendedName>
        <fullName evidence="9">Isoprenylcysteine carboxyl methyltransferase</fullName>
    </recommendedName>
</protein>
<keyword evidence="2 6" id="KW-0812">Transmembrane</keyword>
<feature type="transmembrane region" description="Helical" evidence="6">
    <location>
        <begin position="130"/>
        <end position="151"/>
    </location>
</feature>
<keyword evidence="4 6" id="KW-0472">Membrane</keyword>
<dbReference type="GO" id="GO:0004671">
    <property type="term" value="F:protein C-terminal S-isoprenylcysteine carboxyl O-methyltransferase activity"/>
    <property type="evidence" value="ECO:0007669"/>
    <property type="project" value="InterPro"/>
</dbReference>
<evidence type="ECO:0008006" key="9">
    <source>
        <dbReference type="Google" id="ProtNLM"/>
    </source>
</evidence>
<evidence type="ECO:0000256" key="2">
    <source>
        <dbReference type="ARBA" id="ARBA00022692"/>
    </source>
</evidence>
<evidence type="ECO:0000313" key="7">
    <source>
        <dbReference type="EMBL" id="OHA49057.1"/>
    </source>
</evidence>
<dbReference type="AlphaFoldDB" id="A0A1G2PL84"/>
<dbReference type="EMBL" id="MHSS01000001">
    <property type="protein sequence ID" value="OHA49057.1"/>
    <property type="molecule type" value="Genomic_DNA"/>
</dbReference>
<dbReference type="InterPro" id="IPR007269">
    <property type="entry name" value="ICMT_MeTrfase"/>
</dbReference>
<comment type="subcellular location">
    <subcellularLocation>
        <location evidence="1">Membrane</location>
        <topology evidence="1">Multi-pass membrane protein</topology>
    </subcellularLocation>
</comment>
<dbReference type="GO" id="GO:0016020">
    <property type="term" value="C:membrane"/>
    <property type="evidence" value="ECO:0007669"/>
    <property type="project" value="UniProtKB-SubCell"/>
</dbReference>
<dbReference type="STRING" id="1802362.A2806_01805"/>
<feature type="region of interest" description="Disordered" evidence="5">
    <location>
        <begin position="1"/>
        <end position="20"/>
    </location>
</feature>
<evidence type="ECO:0000256" key="1">
    <source>
        <dbReference type="ARBA" id="ARBA00004141"/>
    </source>
</evidence>
<feature type="transmembrane region" description="Helical" evidence="6">
    <location>
        <begin position="222"/>
        <end position="246"/>
    </location>
</feature>